<dbReference type="InterPro" id="IPR027417">
    <property type="entry name" value="P-loop_NTPase"/>
</dbReference>
<dbReference type="InterPro" id="IPR003439">
    <property type="entry name" value="ABC_transporter-like_ATP-bd"/>
</dbReference>
<sequence>MHTAIKQPLVRLVDVSVRTGQTMALEHVDWALAPNEHWAIVGRNGAGKTTFMRVARAEQHPAQGMGHVEWVLDGQGGGPAEARQAMLIVSADDQDQYTRLGRELCGTEVVVSGLRGTTDLFSPATPEELATARELLAEFDAAHLADTNLTAMSRGQARLVLIIRALAARPRVLLLDEALDGLDRHSAKRVNAAVETAATQGMQIVFCTHRKGEIPDFITHAGIMESGRLVRQGPRSVVLDEARRAAEDEEVPQWNGCSATDLAPHGETPEFLVRMRNATVLRAGRHILSGVDWTIRPGERWAVLGRNGAGKSTLVRLMTAEMRCMANGRVDWFGASGPTDIAAVRQRIGLVSPELQAAYRYDVPALELVQSGFFHSIGLWCEPSPEETARARSLMNLVGMAAFENRHIRSLSYGQLRRLLIARALAPRPDLLLLDEPCTGLDAVSRASFLRTTSLLCEAEMSMVFISHAPEELPDGMTHVLVLDEGRIHCCGRIDDLGSPASLLP</sequence>
<keyword evidence="2 4" id="KW-0067">ATP-binding</keyword>
<keyword evidence="5" id="KW-1185">Reference proteome</keyword>
<dbReference type="GO" id="GO:0005524">
    <property type="term" value="F:ATP binding"/>
    <property type="evidence" value="ECO:0007669"/>
    <property type="project" value="UniProtKB-KW"/>
</dbReference>
<reference evidence="4 5" key="1">
    <citation type="submission" date="2020-03" db="EMBL/GenBank/DDBJ databases">
        <title>Genomic Encyclopedia of Type Strains, Phase IV (KMG-IV): sequencing the most valuable type-strain genomes for metagenomic binning, comparative biology and taxonomic classification.</title>
        <authorList>
            <person name="Goeker M."/>
        </authorList>
    </citation>
    <scope>NUCLEOTIDE SEQUENCE [LARGE SCALE GENOMIC DNA]</scope>
    <source>
        <strain evidence="4 5">DSM 24233</strain>
    </source>
</reference>
<feature type="domain" description="ABC transporter" evidence="3">
    <location>
        <begin position="273"/>
        <end position="505"/>
    </location>
</feature>
<evidence type="ECO:0000256" key="1">
    <source>
        <dbReference type="ARBA" id="ARBA00022741"/>
    </source>
</evidence>
<evidence type="ECO:0000259" key="3">
    <source>
        <dbReference type="PROSITE" id="PS50893"/>
    </source>
</evidence>
<feature type="domain" description="ABC transporter" evidence="3">
    <location>
        <begin position="10"/>
        <end position="251"/>
    </location>
</feature>
<evidence type="ECO:0000313" key="4">
    <source>
        <dbReference type="EMBL" id="NJB68801.1"/>
    </source>
</evidence>
<dbReference type="PANTHER" id="PTHR43158">
    <property type="entry name" value="SKFA PEPTIDE EXPORT ATP-BINDING PROTEIN SKFE"/>
    <property type="match status" value="1"/>
</dbReference>
<name>A0A846QL06_9BACT</name>
<accession>A0A846QL06</accession>
<dbReference type="Proteomes" id="UP000580856">
    <property type="component" value="Unassembled WGS sequence"/>
</dbReference>
<evidence type="ECO:0000256" key="2">
    <source>
        <dbReference type="ARBA" id="ARBA00022840"/>
    </source>
</evidence>
<protein>
    <submittedName>
        <fullName evidence="4">Molybdate transport system ATP-binding protein</fullName>
    </submittedName>
</protein>
<dbReference type="EMBL" id="JAATJA010000002">
    <property type="protein sequence ID" value="NJB68801.1"/>
    <property type="molecule type" value="Genomic_DNA"/>
</dbReference>
<dbReference type="RefSeq" id="WP_167941839.1">
    <property type="nucleotide sequence ID" value="NZ_JAATJA010000002.1"/>
</dbReference>
<keyword evidence="1" id="KW-0547">Nucleotide-binding</keyword>
<dbReference type="GO" id="GO:0016887">
    <property type="term" value="F:ATP hydrolysis activity"/>
    <property type="evidence" value="ECO:0007669"/>
    <property type="project" value="InterPro"/>
</dbReference>
<dbReference type="SMART" id="SM00382">
    <property type="entry name" value="AAA"/>
    <property type="match status" value="2"/>
</dbReference>
<evidence type="ECO:0000313" key="5">
    <source>
        <dbReference type="Proteomes" id="UP000580856"/>
    </source>
</evidence>
<dbReference type="Gene3D" id="3.40.50.300">
    <property type="entry name" value="P-loop containing nucleotide triphosphate hydrolases"/>
    <property type="match status" value="2"/>
</dbReference>
<dbReference type="Pfam" id="PF00005">
    <property type="entry name" value="ABC_tran"/>
    <property type="match status" value="2"/>
</dbReference>
<dbReference type="PROSITE" id="PS50893">
    <property type="entry name" value="ABC_TRANSPORTER_2"/>
    <property type="match status" value="2"/>
</dbReference>
<dbReference type="InterPro" id="IPR003593">
    <property type="entry name" value="AAA+_ATPase"/>
</dbReference>
<dbReference type="PROSITE" id="PS00211">
    <property type="entry name" value="ABC_TRANSPORTER_1"/>
    <property type="match status" value="1"/>
</dbReference>
<dbReference type="InterPro" id="IPR017871">
    <property type="entry name" value="ABC_transporter-like_CS"/>
</dbReference>
<proteinExistence type="predicted"/>
<dbReference type="SUPFAM" id="SSF52540">
    <property type="entry name" value="P-loop containing nucleoside triphosphate hydrolases"/>
    <property type="match status" value="2"/>
</dbReference>
<gene>
    <name evidence="4" type="ORF">GGQ74_002474</name>
</gene>
<comment type="caution">
    <text evidence="4">The sequence shown here is derived from an EMBL/GenBank/DDBJ whole genome shotgun (WGS) entry which is preliminary data.</text>
</comment>
<dbReference type="PANTHER" id="PTHR43158:SF2">
    <property type="entry name" value="SKFA PEPTIDE EXPORT ATP-BINDING PROTEIN SKFE"/>
    <property type="match status" value="1"/>
</dbReference>
<organism evidence="4 5">
    <name type="scientific">Desulfobaculum xiamenense</name>
    <dbReference type="NCBI Taxonomy" id="995050"/>
    <lineage>
        <taxon>Bacteria</taxon>
        <taxon>Pseudomonadati</taxon>
        <taxon>Thermodesulfobacteriota</taxon>
        <taxon>Desulfovibrionia</taxon>
        <taxon>Desulfovibrionales</taxon>
        <taxon>Desulfovibrionaceae</taxon>
        <taxon>Desulfobaculum</taxon>
    </lineage>
</organism>
<dbReference type="AlphaFoldDB" id="A0A846QL06"/>